<protein>
    <submittedName>
        <fullName evidence="1">Uncharacterized protein</fullName>
    </submittedName>
</protein>
<accession>A0A5E7Y0U0</accession>
<dbReference type="Proteomes" id="UP000326857">
    <property type="component" value="Unassembled WGS sequence"/>
</dbReference>
<dbReference type="EMBL" id="CABVLI010000015">
    <property type="protein sequence ID" value="VVS98238.1"/>
    <property type="molecule type" value="Genomic_DNA"/>
</dbReference>
<organism evidence="1 2">
    <name type="scientific">Sphingomonas aurantiaca</name>
    <dbReference type="NCBI Taxonomy" id="185949"/>
    <lineage>
        <taxon>Bacteria</taxon>
        <taxon>Pseudomonadati</taxon>
        <taxon>Pseudomonadota</taxon>
        <taxon>Alphaproteobacteria</taxon>
        <taxon>Sphingomonadales</taxon>
        <taxon>Sphingomonadaceae</taxon>
        <taxon>Sphingomonas</taxon>
    </lineage>
</organism>
<evidence type="ECO:0000313" key="1">
    <source>
        <dbReference type="EMBL" id="VVS98238.1"/>
    </source>
</evidence>
<evidence type="ECO:0000313" key="2">
    <source>
        <dbReference type="Proteomes" id="UP000326857"/>
    </source>
</evidence>
<dbReference type="AlphaFoldDB" id="A0A5E7Y0U0"/>
<name>A0A5E7Y0U0_9SPHN</name>
<proteinExistence type="predicted"/>
<sequence length="77" mass="9052">MSCPKDVYAEWMAEEAEQFVSLARTLMLEIRDGFSSHQRLLFGGIIYDLNQNIERFINDTLLIMGDRQEIRRRLEAS</sequence>
<reference evidence="1 2" key="1">
    <citation type="submission" date="2019-09" db="EMBL/GenBank/DDBJ databases">
        <authorList>
            <person name="Dittami M. S."/>
        </authorList>
    </citation>
    <scope>NUCLEOTIDE SEQUENCE [LARGE SCALE GENOMIC DNA]</scope>
    <source>
        <strain evidence="1">SPHINGO391</strain>
    </source>
</reference>
<gene>
    <name evidence="1" type="ORF">SPHINGO391_220021</name>
</gene>